<comment type="caution">
    <text evidence="1">The sequence shown here is derived from an EMBL/GenBank/DDBJ whole genome shotgun (WGS) entry which is preliminary data.</text>
</comment>
<dbReference type="EMBL" id="BMNZ01000004">
    <property type="protein sequence ID" value="GGM97497.1"/>
    <property type="molecule type" value="Genomic_DNA"/>
</dbReference>
<reference evidence="2" key="1">
    <citation type="journal article" date="2019" name="Int. J. Syst. Evol. Microbiol.">
        <title>The Global Catalogue of Microorganisms (GCM) 10K type strain sequencing project: providing services to taxonomists for standard genome sequencing and annotation.</title>
        <authorList>
            <consortium name="The Broad Institute Genomics Platform"/>
            <consortium name="The Broad Institute Genome Sequencing Center for Infectious Disease"/>
            <person name="Wu L."/>
            <person name="Ma J."/>
        </authorList>
    </citation>
    <scope>NUCLEOTIDE SEQUENCE [LARGE SCALE GENOMIC DNA]</scope>
    <source>
        <strain evidence="2">JCM 1365</strain>
    </source>
</reference>
<sequence length="140" mass="14673">MTLSSPLFALMGQATGTPVSLAQRNLLRALTMKLPSGQAVAKAMSLPVLAPGDLADLAPLHLDLRTPLWFYILREAEVVAQGRHLGPVGGRIVAEVFLGLVEGDADSYLAQDPGWTPTYGTGADFTVVDLLTAAGVVATF</sequence>
<dbReference type="InterPro" id="IPR010255">
    <property type="entry name" value="Haem_peroxidase_sf"/>
</dbReference>
<proteinExistence type="predicted"/>
<keyword evidence="2" id="KW-1185">Reference proteome</keyword>
<evidence type="ECO:0000313" key="2">
    <source>
        <dbReference type="Proteomes" id="UP000623461"/>
    </source>
</evidence>
<organism evidence="1 2">
    <name type="scientific">Terrabacter tumescens</name>
    <dbReference type="NCBI Taxonomy" id="60443"/>
    <lineage>
        <taxon>Bacteria</taxon>
        <taxon>Bacillati</taxon>
        <taxon>Actinomycetota</taxon>
        <taxon>Actinomycetes</taxon>
        <taxon>Micrococcales</taxon>
        <taxon>Intrasporangiaceae</taxon>
        <taxon>Terrabacter</taxon>
    </lineage>
</organism>
<gene>
    <name evidence="1" type="ORF">GCM10009721_25590</name>
</gene>
<dbReference type="RefSeq" id="WP_229674974.1">
    <property type="nucleotide sequence ID" value="NZ_BMNZ01000004.1"/>
</dbReference>
<dbReference type="SUPFAM" id="SSF48113">
    <property type="entry name" value="Heme-dependent peroxidases"/>
    <property type="match status" value="1"/>
</dbReference>
<name>A0ABQ2I168_9MICO</name>
<evidence type="ECO:0000313" key="1">
    <source>
        <dbReference type="EMBL" id="GGM97497.1"/>
    </source>
</evidence>
<dbReference type="Proteomes" id="UP000623461">
    <property type="component" value="Unassembled WGS sequence"/>
</dbReference>
<accession>A0ABQ2I168</accession>
<protein>
    <submittedName>
        <fullName evidence="1">Uncharacterized protein</fullName>
    </submittedName>
</protein>